<dbReference type="CDD" id="cd07377">
    <property type="entry name" value="WHTH_GntR"/>
    <property type="match status" value="1"/>
</dbReference>
<dbReference type="GO" id="GO:0003700">
    <property type="term" value="F:DNA-binding transcription factor activity"/>
    <property type="evidence" value="ECO:0007669"/>
    <property type="project" value="InterPro"/>
</dbReference>
<proteinExistence type="predicted"/>
<keyword evidence="1" id="KW-0805">Transcription regulation</keyword>
<evidence type="ECO:0000313" key="5">
    <source>
        <dbReference type="EMBL" id="CAA9545306.1"/>
    </source>
</evidence>
<dbReference type="PANTHER" id="PTHR38445:SF9">
    <property type="entry name" value="HTH-TYPE TRANSCRIPTIONAL REPRESSOR YTRA"/>
    <property type="match status" value="1"/>
</dbReference>
<dbReference type="Gene3D" id="1.10.10.10">
    <property type="entry name" value="Winged helix-like DNA-binding domain superfamily/Winged helix DNA-binding domain"/>
    <property type="match status" value="1"/>
</dbReference>
<dbReference type="PROSITE" id="PS50949">
    <property type="entry name" value="HTH_GNTR"/>
    <property type="match status" value="1"/>
</dbReference>
<dbReference type="InterPro" id="IPR036388">
    <property type="entry name" value="WH-like_DNA-bd_sf"/>
</dbReference>
<organism evidence="5">
    <name type="scientific">uncultured Thermoleophilia bacterium</name>
    <dbReference type="NCBI Taxonomy" id="1497501"/>
    <lineage>
        <taxon>Bacteria</taxon>
        <taxon>Bacillati</taxon>
        <taxon>Actinomycetota</taxon>
        <taxon>Thermoleophilia</taxon>
        <taxon>environmental samples</taxon>
    </lineage>
</organism>
<evidence type="ECO:0000259" key="4">
    <source>
        <dbReference type="PROSITE" id="PS50949"/>
    </source>
</evidence>
<accession>A0A6J4UD67</accession>
<dbReference type="EMBL" id="CADCWC010000336">
    <property type="protein sequence ID" value="CAA9545306.1"/>
    <property type="molecule type" value="Genomic_DNA"/>
</dbReference>
<reference evidence="5" key="1">
    <citation type="submission" date="2020-02" db="EMBL/GenBank/DDBJ databases">
        <authorList>
            <person name="Meier V. D."/>
        </authorList>
    </citation>
    <scope>NUCLEOTIDE SEQUENCE</scope>
    <source>
        <strain evidence="5">AVDCRST_MAG79</strain>
    </source>
</reference>
<dbReference type="InterPro" id="IPR000524">
    <property type="entry name" value="Tscrpt_reg_HTH_GntR"/>
</dbReference>
<sequence>MDQMSVVRSDLSVPLGTQLFWQLRYQIATGEYAPGERLPTVREMAAALRVNANTIRGVYARLQEEGWVVARRKIGTVVADPLPRPHDDALEMLLDRAFDEASRHGVAPDELAAAAFARAAQRAAVGARRLLFVECDESELEPFVVQLEEAVGDRVESIEATTIAELPERLAAGDVDAVVTTAYHAEEVRPLAPHLPVVSLMLDPGFLEAASEVAGLAAGTLVGVVYACRTPRQNVAGTVRRLGPALDVVEAAAPDDPRLADCAVLIGWDEPGRGAPPDAEQRLLPWNFGVDPAAFVHLRRQLGL</sequence>
<dbReference type="AlphaFoldDB" id="A0A6J4UD67"/>
<dbReference type="InterPro" id="IPR036390">
    <property type="entry name" value="WH_DNA-bd_sf"/>
</dbReference>
<evidence type="ECO:0000256" key="3">
    <source>
        <dbReference type="ARBA" id="ARBA00023163"/>
    </source>
</evidence>
<dbReference type="SUPFAM" id="SSF46785">
    <property type="entry name" value="Winged helix' DNA-binding domain"/>
    <property type="match status" value="1"/>
</dbReference>
<evidence type="ECO:0000256" key="2">
    <source>
        <dbReference type="ARBA" id="ARBA00023125"/>
    </source>
</evidence>
<keyword evidence="2" id="KW-0238">DNA-binding</keyword>
<protein>
    <recommendedName>
        <fullName evidence="4">HTH gntR-type domain-containing protein</fullName>
    </recommendedName>
</protein>
<dbReference type="GO" id="GO:0003677">
    <property type="term" value="F:DNA binding"/>
    <property type="evidence" value="ECO:0007669"/>
    <property type="project" value="UniProtKB-KW"/>
</dbReference>
<evidence type="ECO:0000256" key="1">
    <source>
        <dbReference type="ARBA" id="ARBA00023015"/>
    </source>
</evidence>
<dbReference type="PANTHER" id="PTHR38445">
    <property type="entry name" value="HTH-TYPE TRANSCRIPTIONAL REPRESSOR YTRA"/>
    <property type="match status" value="1"/>
</dbReference>
<feature type="domain" description="HTH gntR-type" evidence="4">
    <location>
        <begin position="13"/>
        <end position="81"/>
    </location>
</feature>
<name>A0A6J4UD67_9ACTN</name>
<dbReference type="Pfam" id="PF00392">
    <property type="entry name" value="GntR"/>
    <property type="match status" value="1"/>
</dbReference>
<gene>
    <name evidence="5" type="ORF">AVDCRST_MAG79-2234</name>
</gene>
<keyword evidence="3" id="KW-0804">Transcription</keyword>
<dbReference type="SMART" id="SM00345">
    <property type="entry name" value="HTH_GNTR"/>
    <property type="match status" value="1"/>
</dbReference>